<proteinExistence type="predicted"/>
<accession>A0A1Z1FCX1</accession>
<dbReference type="STRING" id="450378.GCA_001661675_02203"/>
<feature type="repeat" description="TPR" evidence="1">
    <location>
        <begin position="59"/>
        <end position="92"/>
    </location>
</feature>
<dbReference type="PROSITE" id="PS50293">
    <property type="entry name" value="TPR_REGION"/>
    <property type="match status" value="1"/>
</dbReference>
<keyword evidence="2" id="KW-0732">Signal</keyword>
<keyword evidence="1" id="KW-0802">TPR repeat</keyword>
<protein>
    <recommendedName>
        <fullName evidence="3">YaiO beta-barrel domain-containing protein</fullName>
    </recommendedName>
</protein>
<dbReference type="Pfam" id="PF14559">
    <property type="entry name" value="TPR_19"/>
    <property type="match status" value="1"/>
</dbReference>
<dbReference type="InterPro" id="IPR030887">
    <property type="entry name" value="Beta-barrel_YaiO"/>
</dbReference>
<dbReference type="PROSITE" id="PS50005">
    <property type="entry name" value="TPR"/>
    <property type="match status" value="1"/>
</dbReference>
<evidence type="ECO:0000256" key="2">
    <source>
        <dbReference type="SAM" id="SignalP"/>
    </source>
</evidence>
<evidence type="ECO:0000256" key="1">
    <source>
        <dbReference type="PROSITE-ProRule" id="PRU00339"/>
    </source>
</evidence>
<dbReference type="AlphaFoldDB" id="A0A1Z1FCX1"/>
<dbReference type="NCBIfam" id="TIGR04390">
    <property type="entry name" value="OMP_YaiO_dom"/>
    <property type="match status" value="1"/>
</dbReference>
<keyword evidence="5" id="KW-1185">Reference proteome</keyword>
<feature type="domain" description="YaiO beta-barrel" evidence="3">
    <location>
        <begin position="123"/>
        <end position="244"/>
    </location>
</feature>
<organism evidence="4 5">
    <name type="scientific">Croceicoccus marinus</name>
    <dbReference type="NCBI Taxonomy" id="450378"/>
    <lineage>
        <taxon>Bacteria</taxon>
        <taxon>Pseudomonadati</taxon>
        <taxon>Pseudomonadota</taxon>
        <taxon>Alphaproteobacteria</taxon>
        <taxon>Sphingomonadales</taxon>
        <taxon>Erythrobacteraceae</taxon>
        <taxon>Croceicoccus</taxon>
    </lineage>
</organism>
<dbReference type="OrthoDB" id="8038200at2"/>
<gene>
    <name evidence="4" type="ORF">A9D14_10950</name>
</gene>
<feature type="signal peptide" evidence="2">
    <location>
        <begin position="1"/>
        <end position="24"/>
    </location>
</feature>
<dbReference type="Proteomes" id="UP000195807">
    <property type="component" value="Chromosome"/>
</dbReference>
<dbReference type="InterPro" id="IPR011990">
    <property type="entry name" value="TPR-like_helical_dom_sf"/>
</dbReference>
<dbReference type="KEGG" id="cman:A9D14_10950"/>
<reference evidence="4 5" key="1">
    <citation type="submission" date="2017-01" db="EMBL/GenBank/DDBJ databases">
        <title>Complete genome sequence of esterase-producing bacterium Croceicoccus marinus E4A9.</title>
        <authorList>
            <person name="Wu Y.-H."/>
            <person name="Cheng H."/>
            <person name="Xu L."/>
            <person name="Huo Y.-Y."/>
            <person name="Wang C.-S."/>
            <person name="Xu X.-W."/>
        </authorList>
    </citation>
    <scope>NUCLEOTIDE SEQUENCE [LARGE SCALE GENOMIC DNA]</scope>
    <source>
        <strain evidence="4 5">E4A9</strain>
    </source>
</reference>
<evidence type="ECO:0000313" key="4">
    <source>
        <dbReference type="EMBL" id="ARU16602.1"/>
    </source>
</evidence>
<sequence length="338" mass="35761">MRRPLAAVMAAVAALAVQAAPALAQDSVYDRAVAARLAGDPARAISLLQPWLAAHPGDADALVQYGYALLALGEYDRAEQAFADTLSLAPDYADAREGMALAAARRSNGTAARRSFILAEGALSDLDRGQRDWHELGLAASLTAGERSTLDLRGNWYERFGIRDSEFGALLTHRAGQDLWLRVGGSFAPDADFRPEVGASAGLDYRFAHHSVASIDAGWQQFPAQTIWTLRPGFTQYLGGGQYSVTLQASAAAASRRDVLVGASVRGDYFAGDRTRFFAGAASGPETDLGIVRQTTSLFFGGEVALGGDVSLLGSAGREWSGIGADRSEARIGLKLLL</sequence>
<dbReference type="RefSeq" id="WP_066846315.1">
    <property type="nucleotide sequence ID" value="NZ_CP019602.1"/>
</dbReference>
<dbReference type="InterPro" id="IPR019734">
    <property type="entry name" value="TPR_rpt"/>
</dbReference>
<dbReference type="Pfam" id="PF19413">
    <property type="entry name" value="YaiO"/>
    <property type="match status" value="1"/>
</dbReference>
<feature type="chain" id="PRO_5011631086" description="YaiO beta-barrel domain-containing protein" evidence="2">
    <location>
        <begin position="25"/>
        <end position="338"/>
    </location>
</feature>
<evidence type="ECO:0000259" key="3">
    <source>
        <dbReference type="Pfam" id="PF19413"/>
    </source>
</evidence>
<name>A0A1Z1FCX1_9SPHN</name>
<dbReference type="Gene3D" id="1.25.40.10">
    <property type="entry name" value="Tetratricopeptide repeat domain"/>
    <property type="match status" value="1"/>
</dbReference>
<dbReference type="EMBL" id="CP019602">
    <property type="protein sequence ID" value="ARU16602.1"/>
    <property type="molecule type" value="Genomic_DNA"/>
</dbReference>
<evidence type="ECO:0000313" key="5">
    <source>
        <dbReference type="Proteomes" id="UP000195807"/>
    </source>
</evidence>
<dbReference type="SUPFAM" id="SSF48452">
    <property type="entry name" value="TPR-like"/>
    <property type="match status" value="1"/>
</dbReference>